<feature type="non-terminal residue" evidence="2">
    <location>
        <position position="1"/>
    </location>
</feature>
<feature type="non-terminal residue" evidence="2">
    <location>
        <position position="68"/>
    </location>
</feature>
<dbReference type="EMBL" id="AH002335">
    <property type="protein sequence ID" value="AAA43043.1"/>
    <property type="molecule type" value="Genomic_RNA"/>
</dbReference>
<accession>Q85514</accession>
<feature type="region of interest" description="Disordered" evidence="1">
    <location>
        <begin position="14"/>
        <end position="38"/>
    </location>
</feature>
<evidence type="ECO:0000313" key="2">
    <source>
        <dbReference type="EMBL" id="AAA43043.1"/>
    </source>
</evidence>
<name>Q85514_FLV</name>
<organism evidence="2">
    <name type="scientific">Feline sarcoma virus</name>
    <dbReference type="NCBI Taxonomy" id="11772"/>
    <lineage>
        <taxon>Viruses</taxon>
        <taxon>Riboviria</taxon>
        <taxon>Pararnavirae</taxon>
        <taxon>Artverviricota</taxon>
        <taxon>Revtraviricetes</taxon>
        <taxon>Ortervirales</taxon>
        <taxon>Retroviridae</taxon>
        <taxon>Orthoretrovirinae</taxon>
        <taxon>Gammaretrovirus</taxon>
        <taxon>Gammaretrovirus felleu</taxon>
        <taxon>Feline leukemia virus</taxon>
    </lineage>
</organism>
<evidence type="ECO:0000256" key="1">
    <source>
        <dbReference type="SAM" id="MobiDB-lite"/>
    </source>
</evidence>
<sequence length="68" mass="7141">HKEMTKVLATVVAQNRDKDREERMPSGPGHYGASAETPGPCPPLCPASSCCPPTEAMGPRALLVLLVA</sequence>
<protein>
    <submittedName>
        <fullName evidence="2">Uncharacterized protein</fullName>
    </submittedName>
</protein>
<proteinExistence type="predicted"/>
<reference evidence="2" key="1">
    <citation type="journal article" date="1986" name="J. Virol.">
        <title>A new acute transforming feline retrovirus with fms homology specifies a C-terminally truncated version of the c-fms protein that is different from SM-feline sarcoma virus v-fms protein.</title>
        <authorList>
            <person name="Besmer P."/>
            <person name="Lader E."/>
            <person name="George P.C."/>
            <person name="Bergold P.J."/>
            <person name="Qiu F.H."/>
            <person name="Zuckerman E.E."/>
            <person name="Hardy W.D."/>
        </authorList>
    </citation>
    <scope>NUCLEOTIDE SEQUENCE</scope>
</reference>
<feature type="compositionally biased region" description="Basic and acidic residues" evidence="1">
    <location>
        <begin position="15"/>
        <end position="24"/>
    </location>
</feature>